<reference evidence="7" key="1">
    <citation type="submission" date="2014-01" db="EMBL/GenBank/DDBJ databases">
        <authorList>
            <person name="Aslett M."/>
        </authorList>
    </citation>
    <scope>NUCLEOTIDE SEQUENCE</scope>
</reference>
<name>A0A077ZER5_TRITR</name>
<organism evidence="7 8">
    <name type="scientific">Trichuris trichiura</name>
    <name type="common">Whipworm</name>
    <name type="synonym">Trichocephalus trichiurus</name>
    <dbReference type="NCBI Taxonomy" id="36087"/>
    <lineage>
        <taxon>Eukaryota</taxon>
        <taxon>Metazoa</taxon>
        <taxon>Ecdysozoa</taxon>
        <taxon>Nematoda</taxon>
        <taxon>Enoplea</taxon>
        <taxon>Dorylaimia</taxon>
        <taxon>Trichinellida</taxon>
        <taxon>Trichuridae</taxon>
        <taxon>Trichuris</taxon>
    </lineage>
</organism>
<dbReference type="InterPro" id="IPR057980">
    <property type="entry name" value="TPR_INTS8"/>
</dbReference>
<evidence type="ECO:0000259" key="6">
    <source>
        <dbReference type="Pfam" id="PF25756"/>
    </source>
</evidence>
<reference evidence="7" key="2">
    <citation type="submission" date="2014-03" db="EMBL/GenBank/DDBJ databases">
        <title>The whipworm genome and dual-species transcriptomics of an intimate host-pathogen interaction.</title>
        <authorList>
            <person name="Foth B.J."/>
            <person name="Tsai I.J."/>
            <person name="Reid A.J."/>
            <person name="Bancroft A.J."/>
            <person name="Nichol S."/>
            <person name="Tracey A."/>
            <person name="Holroyd N."/>
            <person name="Cotton J.A."/>
            <person name="Stanley E.J."/>
            <person name="Zarowiecki M."/>
            <person name="Liu J.Z."/>
            <person name="Huckvale T."/>
            <person name="Cooper P.J."/>
            <person name="Grencis R.K."/>
            <person name="Berriman M."/>
        </authorList>
    </citation>
    <scope>NUCLEOTIDE SEQUENCE [LARGE SCALE GENOMIC DNA]</scope>
</reference>
<dbReference type="PANTHER" id="PTHR13350">
    <property type="entry name" value="INTEGRATOR COMPLEX SUBUNIT 8"/>
    <property type="match status" value="1"/>
</dbReference>
<dbReference type="GO" id="GO:0032039">
    <property type="term" value="C:integrator complex"/>
    <property type="evidence" value="ECO:0007669"/>
    <property type="project" value="TreeGrafter"/>
</dbReference>
<evidence type="ECO:0000256" key="5">
    <source>
        <dbReference type="ARBA" id="ARBA00023242"/>
    </source>
</evidence>
<dbReference type="InterPro" id="IPR038751">
    <property type="entry name" value="INTS8"/>
</dbReference>
<evidence type="ECO:0000256" key="2">
    <source>
        <dbReference type="ARBA" id="ARBA00004286"/>
    </source>
</evidence>
<evidence type="ECO:0000313" key="7">
    <source>
        <dbReference type="EMBL" id="CDW58329.1"/>
    </source>
</evidence>
<dbReference type="OrthoDB" id="5782487at2759"/>
<comment type="similarity">
    <text evidence="3">Belongs to the Integrator subunit 8 family.</text>
</comment>
<dbReference type="PANTHER" id="PTHR13350:SF1">
    <property type="entry name" value="INTEGRATOR COMPLEX SUBUNIT 8"/>
    <property type="match status" value="1"/>
</dbReference>
<evidence type="ECO:0000313" key="8">
    <source>
        <dbReference type="Proteomes" id="UP000030665"/>
    </source>
</evidence>
<proteinExistence type="inferred from homology"/>
<evidence type="ECO:0000256" key="1">
    <source>
        <dbReference type="ARBA" id="ARBA00004123"/>
    </source>
</evidence>
<comment type="subcellular location">
    <subcellularLocation>
        <location evidence="2">Chromosome</location>
    </subcellularLocation>
    <subcellularLocation>
        <location evidence="1">Nucleus</location>
    </subcellularLocation>
</comment>
<feature type="domain" description="INTS8 TPR repeats" evidence="6">
    <location>
        <begin position="483"/>
        <end position="962"/>
    </location>
</feature>
<evidence type="ECO:0000256" key="3">
    <source>
        <dbReference type="ARBA" id="ARBA00007147"/>
    </source>
</evidence>
<dbReference type="AlphaFoldDB" id="A0A077ZER5"/>
<dbReference type="Proteomes" id="UP000030665">
    <property type="component" value="Unassembled WGS sequence"/>
</dbReference>
<keyword evidence="4" id="KW-0158">Chromosome</keyword>
<accession>A0A077ZER5</accession>
<gene>
    <name evidence="7" type="ORF">TTRE_0000663601</name>
</gene>
<protein>
    <recommendedName>
        <fullName evidence="6">INTS8 TPR repeats domain-containing protein</fullName>
    </recommendedName>
</protein>
<dbReference type="STRING" id="36087.A0A077ZER5"/>
<sequence length="965" mass="110049">MQALNFLGVDPSPNWIDYYLSIEKLSSLLVTSKNELVDKSLIRVTAEFCEQAQLLESRLRVFQGTDEERSFVERRTGKLKAMGLYVCAHWNWNLFKICDSLGVMNSRYLLEKLCAMVMPNFTCLTDMFDIDYSTITDGLYRFLIVLSARWYIFLNSRYCIPLFTNTSLIPQASVQCICKLTALSVFVKQRLSVEAMATAAGKFLLQFCQDSSAFLLLPGISCFKFNSADEDVVSFDPDACDQISYDVQRLMALFDLGEHYFFEQKFDEAKESFSLILPHLSTIEGLTNAHSYATSERLRGYAIALGLPRSEDVELPVEHVLNEAPSEQIAVFLLEDTPYKTVSLSRRLLLERKASETLMPVYAEVYSANIIRNFGEGLPVTQSLLHFLSRSENLPIFCLTLIKAKKLELLGHGVNIRLFLEFLCQQIPRFFDSLTSCQLLSLLSDEERPRPRVHERMDCEVAPLPSASQSCRKALFKLGSNPWDMVGCTSPSEFKSIMLQADGAKRFHRSDAFSSGALIDFREQLRASEAVVVRLSLYFLDGLLNLNHYRTCKNWLEACKCALSPTTSNYIMAELGNELFRRELIIWHRFLDAHVKRDFKKWTQSIATNVRAYVADQCRQSVESNQTSYLNCLVTCFLVNTSDWEYILCQDRNGLRGKYVDFAKVLAALCFEVSKDGPNTRTYAREFFDIVTTAFATSGQMKRTASGVPVSTASLDSDGPFLNQRQFISMLQLIREPLSISILLSFFCKMYNISQHGLAELVAEHHSLWPATTQSTSSFDVSFLTEALEAVLSNALLVQPSHPFWLRTYGDFRLTAENYNSAMKYYLEALMAKSLCFTEELSSEFFDKSMLNNMIKCSNKLRYHTLETMLCQCFNPPNYSLACKACMELCCWDGSDHFYQLTWDTTMFECVIATMTGGKLFPKRDVLLNELACPELNSFNKPSVLESVVRRRKAQFFRALFSFFV</sequence>
<dbReference type="GO" id="GO:0005694">
    <property type="term" value="C:chromosome"/>
    <property type="evidence" value="ECO:0007669"/>
    <property type="project" value="UniProtKB-SubCell"/>
</dbReference>
<dbReference type="GO" id="GO:0034472">
    <property type="term" value="P:snRNA 3'-end processing"/>
    <property type="evidence" value="ECO:0007669"/>
    <property type="project" value="InterPro"/>
</dbReference>
<evidence type="ECO:0000256" key="4">
    <source>
        <dbReference type="ARBA" id="ARBA00022454"/>
    </source>
</evidence>
<dbReference type="Pfam" id="PF25756">
    <property type="entry name" value="TPR_INTS8"/>
    <property type="match status" value="1"/>
</dbReference>
<keyword evidence="8" id="KW-1185">Reference proteome</keyword>
<keyword evidence="5" id="KW-0539">Nucleus</keyword>
<dbReference type="EMBL" id="HG806312">
    <property type="protein sequence ID" value="CDW58329.1"/>
    <property type="molecule type" value="Genomic_DNA"/>
</dbReference>